<keyword evidence="2" id="KW-1185">Reference proteome</keyword>
<dbReference type="EMBL" id="JADEVO010000025">
    <property type="protein sequence ID" value="MBN3967030.1"/>
    <property type="molecule type" value="Genomic_DNA"/>
</dbReference>
<accession>A0ABS3AKV8</accession>
<protein>
    <submittedName>
        <fullName evidence="1">Uncharacterized protein</fullName>
    </submittedName>
</protein>
<comment type="caution">
    <text evidence="1">The sequence shown here is derived from an EMBL/GenBank/DDBJ whole genome shotgun (WGS) entry which is preliminary data.</text>
</comment>
<dbReference type="RefSeq" id="WP_205893316.1">
    <property type="nucleotide sequence ID" value="NZ_JADEVO010000025.1"/>
</dbReference>
<dbReference type="Proteomes" id="UP000772591">
    <property type="component" value="Unassembled WGS sequence"/>
</dbReference>
<proteinExistence type="predicted"/>
<organism evidence="1 2">
    <name type="scientific">Pseudomonas gregormendelii</name>
    <dbReference type="NCBI Taxonomy" id="1628277"/>
    <lineage>
        <taxon>Bacteria</taxon>
        <taxon>Pseudomonadati</taxon>
        <taxon>Pseudomonadota</taxon>
        <taxon>Gammaproteobacteria</taxon>
        <taxon>Pseudomonadales</taxon>
        <taxon>Pseudomonadaceae</taxon>
        <taxon>Pseudomonas</taxon>
    </lineage>
</organism>
<name>A0ABS3AKV8_9PSED</name>
<gene>
    <name evidence="1" type="ORF">IMW75_17325</name>
</gene>
<sequence>MNGASESVKLLKEETQRLRAAIDALKAKEPAAAKLAVELEPLLIQAERGQIRAPMEWRDIPGRYLFTEEGLQQYAELEHAFAEFKIELTGGQSPTLRRLKAQMEEKKNSGLKPD</sequence>
<reference evidence="1 2" key="1">
    <citation type="journal article" date="2021" name="Int. J. Syst. Evol. Microbiol.">
        <title>Pseudomonas piscium sp. nov., Pseudomonas pisciculturae sp. nov., Pseudomonas mucoides sp. nov. and Pseudomonas neuropathica sp. nov. isolated from rainbow trout.</title>
        <authorList>
            <person name="Duman M."/>
            <person name="Mulet M."/>
            <person name="Altun S."/>
            <person name="Saticioglu I.B."/>
            <person name="Gomila M."/>
            <person name="Lalucat J."/>
            <person name="Garcia-Valdes E."/>
        </authorList>
    </citation>
    <scope>NUCLEOTIDE SEQUENCE [LARGE SCALE GENOMIC DNA]</scope>
    <source>
        <strain evidence="1 2">LMG 28632</strain>
    </source>
</reference>
<evidence type="ECO:0000313" key="2">
    <source>
        <dbReference type="Proteomes" id="UP000772591"/>
    </source>
</evidence>
<evidence type="ECO:0000313" key="1">
    <source>
        <dbReference type="EMBL" id="MBN3967030.1"/>
    </source>
</evidence>